<sequence>MVCEDALIYHFVMKKLLLIISLAFFIGGCGSKGALYLPPGAAQSQQSDSNES</sequence>
<dbReference type="InterPro" id="IPR032831">
    <property type="entry name" value="LptM_cons"/>
</dbReference>
<evidence type="ECO:0000256" key="2">
    <source>
        <dbReference type="ARBA" id="ARBA00022729"/>
    </source>
</evidence>
<keyword evidence="6" id="KW-0449">Lipoprotein</keyword>
<dbReference type="NCBIfam" id="NF047847">
    <property type="entry name" value="SS_mature_LptM"/>
    <property type="match status" value="1"/>
</dbReference>
<dbReference type="Proteomes" id="UP000008555">
    <property type="component" value="Chromosome"/>
</dbReference>
<dbReference type="HOGENOM" id="CLU_214281_0_0_6"/>
<keyword evidence="3" id="KW-0472">Membrane</keyword>
<evidence type="ECO:0000313" key="7">
    <source>
        <dbReference type="EMBL" id="ABS76771.2"/>
    </source>
</evidence>
<dbReference type="KEGG" id="cbd:CBUD_2070"/>
<evidence type="ECO:0000256" key="5">
    <source>
        <dbReference type="ARBA" id="ARBA00023237"/>
    </source>
</evidence>
<dbReference type="Pfam" id="PF13627">
    <property type="entry name" value="LptM_cons"/>
    <property type="match status" value="1"/>
</dbReference>
<name>A9KGY9_COXBN</name>
<organism evidence="7 8">
    <name type="scientific">Coxiella burnetii (strain Dugway 5J108-111)</name>
    <dbReference type="NCBI Taxonomy" id="434922"/>
    <lineage>
        <taxon>Bacteria</taxon>
        <taxon>Pseudomonadati</taxon>
        <taxon>Pseudomonadota</taxon>
        <taxon>Gammaproteobacteria</taxon>
        <taxon>Legionellales</taxon>
        <taxon>Coxiellaceae</taxon>
        <taxon>Coxiella</taxon>
    </lineage>
</organism>
<evidence type="ECO:0000313" key="8">
    <source>
        <dbReference type="Proteomes" id="UP000008555"/>
    </source>
</evidence>
<evidence type="ECO:0000256" key="6">
    <source>
        <dbReference type="ARBA" id="ARBA00023288"/>
    </source>
</evidence>
<gene>
    <name evidence="7" type="ordered locus">CBUD_2070</name>
</gene>
<dbReference type="AlphaFoldDB" id="A9KGY9"/>
<evidence type="ECO:0000256" key="3">
    <source>
        <dbReference type="ARBA" id="ARBA00023136"/>
    </source>
</evidence>
<comment type="subcellular location">
    <subcellularLocation>
        <location evidence="1">Cell outer membrane</location>
        <topology evidence="1">Lipid-anchor</topology>
    </subcellularLocation>
</comment>
<dbReference type="GO" id="GO:0009279">
    <property type="term" value="C:cell outer membrane"/>
    <property type="evidence" value="ECO:0007669"/>
    <property type="project" value="UniProtKB-SubCell"/>
</dbReference>
<protein>
    <recommendedName>
        <fullName evidence="9">Lipoprotein</fullName>
    </recommendedName>
</protein>
<evidence type="ECO:0000256" key="4">
    <source>
        <dbReference type="ARBA" id="ARBA00023139"/>
    </source>
</evidence>
<reference evidence="7 8" key="1">
    <citation type="journal article" date="2009" name="Infect. Immun.">
        <title>Comparative genomics reveal extensive transposon-mediated genomic plasticity and diversity among potential effector proteins within the genus Coxiella.</title>
        <authorList>
            <person name="Beare P.A."/>
            <person name="Unsworth N."/>
            <person name="Andoh M."/>
            <person name="Voth D.E."/>
            <person name="Omsland A."/>
            <person name="Gilk S.D."/>
            <person name="Williams K.P."/>
            <person name="Sobral B.W."/>
            <person name="Kupko J.J.III."/>
            <person name="Porcella S.F."/>
            <person name="Samuel J.E."/>
            <person name="Heinzen R.A."/>
        </authorList>
    </citation>
    <scope>NUCLEOTIDE SEQUENCE [LARGE SCALE GENOMIC DNA]</scope>
    <source>
        <strain evidence="7 8">Dugway 5J108-111</strain>
    </source>
</reference>
<accession>A9KGY9</accession>
<dbReference type="EMBL" id="CP000733">
    <property type="protein sequence ID" value="ABS76771.2"/>
    <property type="molecule type" value="Genomic_DNA"/>
</dbReference>
<keyword evidence="2" id="KW-0732">Signal</keyword>
<keyword evidence="4" id="KW-0564">Palmitate</keyword>
<proteinExistence type="predicted"/>
<keyword evidence="5" id="KW-0998">Cell outer membrane</keyword>
<evidence type="ECO:0008006" key="9">
    <source>
        <dbReference type="Google" id="ProtNLM"/>
    </source>
</evidence>
<evidence type="ECO:0000256" key="1">
    <source>
        <dbReference type="ARBA" id="ARBA00004459"/>
    </source>
</evidence>